<keyword evidence="3" id="KW-1185">Reference proteome</keyword>
<comment type="caution">
    <text evidence="2">The sequence shown here is derived from an EMBL/GenBank/DDBJ whole genome shotgun (WGS) entry which is preliminary data.</text>
</comment>
<reference evidence="3" key="1">
    <citation type="journal article" date="2019" name="Int. J. Syst. Evol. Microbiol.">
        <title>The Global Catalogue of Microorganisms (GCM) 10K type strain sequencing project: providing services to taxonomists for standard genome sequencing and annotation.</title>
        <authorList>
            <consortium name="The Broad Institute Genomics Platform"/>
            <consortium name="The Broad Institute Genome Sequencing Center for Infectious Disease"/>
            <person name="Wu L."/>
            <person name="Ma J."/>
        </authorList>
    </citation>
    <scope>NUCLEOTIDE SEQUENCE [LARGE SCALE GENOMIC DNA]</scope>
    <source>
        <strain evidence="3">JCM 17440</strain>
    </source>
</reference>
<keyword evidence="1" id="KW-1133">Transmembrane helix</keyword>
<keyword evidence="1" id="KW-0812">Transmembrane</keyword>
<evidence type="ECO:0000313" key="2">
    <source>
        <dbReference type="EMBL" id="GAA4237730.1"/>
    </source>
</evidence>
<feature type="transmembrane region" description="Helical" evidence="1">
    <location>
        <begin position="178"/>
        <end position="196"/>
    </location>
</feature>
<name>A0ABP8CCV8_9ACTN</name>
<feature type="transmembrane region" description="Helical" evidence="1">
    <location>
        <begin position="148"/>
        <end position="171"/>
    </location>
</feature>
<proteinExistence type="predicted"/>
<feature type="transmembrane region" description="Helical" evidence="1">
    <location>
        <begin position="63"/>
        <end position="81"/>
    </location>
</feature>
<protein>
    <submittedName>
        <fullName evidence="2">ABC transporter permease</fullName>
    </submittedName>
</protein>
<feature type="transmembrane region" description="Helical" evidence="1">
    <location>
        <begin position="234"/>
        <end position="254"/>
    </location>
</feature>
<dbReference type="EMBL" id="BAABAS010000019">
    <property type="protein sequence ID" value="GAA4237730.1"/>
    <property type="molecule type" value="Genomic_DNA"/>
</dbReference>
<organism evidence="2 3">
    <name type="scientific">Actinomadura meridiana</name>
    <dbReference type="NCBI Taxonomy" id="559626"/>
    <lineage>
        <taxon>Bacteria</taxon>
        <taxon>Bacillati</taxon>
        <taxon>Actinomycetota</taxon>
        <taxon>Actinomycetes</taxon>
        <taxon>Streptosporangiales</taxon>
        <taxon>Thermomonosporaceae</taxon>
        <taxon>Actinomadura</taxon>
    </lineage>
</organism>
<dbReference type="Pfam" id="PF12730">
    <property type="entry name" value="ABC2_membrane_4"/>
    <property type="match status" value="1"/>
</dbReference>
<sequence>MIDAMAAEWAKLRTVRSTYCTLAAAALFLVLVTLLAVEMAQVWNGLDARRRSEYELRPLQELATWAAALCLGVLGVLSITSEYRTGMIRTTLAVLPRRGTLVAAKAVVVGTVALVAGEVVTLGAFLGTRLIIGGRPFPDQRESIAHELPGFLISGASVALFALLGLALGLLLRSTAGAIVSVVLLWHVVPLLVFHLPGPWNERIGSVLPGALPRQIAGISADDSVFGDLLSPGVAAALTLAYVLVPLGLAAFVLKRRDA</sequence>
<dbReference type="RefSeq" id="WP_344900863.1">
    <property type="nucleotide sequence ID" value="NZ_BAABAS010000019.1"/>
</dbReference>
<feature type="transmembrane region" description="Helical" evidence="1">
    <location>
        <begin position="102"/>
        <end position="128"/>
    </location>
</feature>
<evidence type="ECO:0000256" key="1">
    <source>
        <dbReference type="SAM" id="Phobius"/>
    </source>
</evidence>
<evidence type="ECO:0000313" key="3">
    <source>
        <dbReference type="Proteomes" id="UP001501710"/>
    </source>
</evidence>
<accession>A0ABP8CCV8</accession>
<dbReference type="Proteomes" id="UP001501710">
    <property type="component" value="Unassembled WGS sequence"/>
</dbReference>
<gene>
    <name evidence="2" type="ORF">GCM10022254_50730</name>
</gene>
<keyword evidence="1" id="KW-0472">Membrane</keyword>